<evidence type="ECO:0000313" key="4">
    <source>
        <dbReference type="EMBL" id="EFX79917.1"/>
    </source>
</evidence>
<proteinExistence type="predicted"/>
<feature type="transmembrane region" description="Helical" evidence="2">
    <location>
        <begin position="438"/>
        <end position="460"/>
    </location>
</feature>
<organism evidence="4 5">
    <name type="scientific">Daphnia pulex</name>
    <name type="common">Water flea</name>
    <dbReference type="NCBI Taxonomy" id="6669"/>
    <lineage>
        <taxon>Eukaryota</taxon>
        <taxon>Metazoa</taxon>
        <taxon>Ecdysozoa</taxon>
        <taxon>Arthropoda</taxon>
        <taxon>Crustacea</taxon>
        <taxon>Branchiopoda</taxon>
        <taxon>Diplostraca</taxon>
        <taxon>Cladocera</taxon>
        <taxon>Anomopoda</taxon>
        <taxon>Daphniidae</taxon>
        <taxon>Daphnia</taxon>
    </lineage>
</organism>
<sequence>MEFNSLIFLLMLVCSQTVSSIEIITESSRLWPNPFDRLFNATKFIRKPESQEKPDLEFYHPDDLKLLHTVKSQKIIPPQQLANDQQQPYPIAKLVEDLFPGFKFTTSRPRKSTHPPPPTSKEKVNRPVRKSEGSAPKKKRKHSKPFWGPPITTTSPRPRFYTRPTTRQNPLKNSQEDNIGDSEEHRPSDEEFLANPPTMKNSEAPVIKIKPSHPFWGPPFATSTTWPPYNTRTASSAIPRETEDDFPFHLSNVAINNNDISEHSTPFIPNVAELKQSYDQANSNERTLPEHFREPVHLKPGPPYQHETTSKQQQQQQEHHDPLDQNIWHPLTQTVTEPTFIPIPPKSDLPQQQLLLEPGVADNQEQHFPIYSGITPILDVSQLQSKETDSAALASYPKKTYPHPAKPETHVIYHQPPATHNNYYHPPTGLTHVDFSPIFLAIVPIALFLGAAAAFALASAPAVTQSLPRQSVQQQRLSPIPSYSDYYHILNDNDETKDMESYPLMLLPILVYCSLVVLNYETISVSGRRDDAKFWSNPFDKLVSASKFRKADAKPKKDFDFMMAFHPDDLHRAELPIKPQLRWDDRSSTASRYMPIKLFDNPVKITTQRPKPPPTKKKTFKKNSEAANEIHVQIDDVADLTDILGNSQHYQDIVFAIDEQQPDVKLADGNAPSKEKAPKPFWGPPIATPSPTARPAYYPRPTTRAVIPGKTKEENSIYKQTNIREHSATDPKIGDNNQPNEKPTTPDLYRETPVHMQSGPPYYEKRQENDPFEQGFWHKKYLEAGVSSNQDPHYSGTLETPVPAVIFKEIDSSAVGSYPAPYYPPAQDHHVVYHHPAPAHNNYYQPPSGFAQVDFSPIFLAIVPIAFHDDKKIIIITTTTTAAPPVPPPPPTLRLSVATKDVSPIEKLASATNQLVTLPPDKPLSEEDDLGDGFDQPGGGTVIEPPIMEEEEVPEILTYDL</sequence>
<dbReference type="InParanoid" id="E9GKS3"/>
<protein>
    <submittedName>
        <fullName evidence="4">Uncharacterized protein</fullName>
    </submittedName>
</protein>
<feature type="region of interest" description="Disordered" evidence="1">
    <location>
        <begin position="104"/>
        <end position="199"/>
    </location>
</feature>
<keyword evidence="2" id="KW-0812">Transmembrane</keyword>
<evidence type="ECO:0000313" key="5">
    <source>
        <dbReference type="Proteomes" id="UP000000305"/>
    </source>
</evidence>
<reference evidence="4 5" key="1">
    <citation type="journal article" date="2011" name="Science">
        <title>The ecoresponsive genome of Daphnia pulex.</title>
        <authorList>
            <person name="Colbourne J.K."/>
            <person name="Pfrender M.E."/>
            <person name="Gilbert D."/>
            <person name="Thomas W.K."/>
            <person name="Tucker A."/>
            <person name="Oakley T.H."/>
            <person name="Tokishita S."/>
            <person name="Aerts A."/>
            <person name="Arnold G.J."/>
            <person name="Basu M.K."/>
            <person name="Bauer D.J."/>
            <person name="Caceres C.E."/>
            <person name="Carmel L."/>
            <person name="Casola C."/>
            <person name="Choi J.H."/>
            <person name="Detter J.C."/>
            <person name="Dong Q."/>
            <person name="Dusheyko S."/>
            <person name="Eads B.D."/>
            <person name="Frohlich T."/>
            <person name="Geiler-Samerotte K.A."/>
            <person name="Gerlach D."/>
            <person name="Hatcher P."/>
            <person name="Jogdeo S."/>
            <person name="Krijgsveld J."/>
            <person name="Kriventseva E.V."/>
            <person name="Kultz D."/>
            <person name="Laforsch C."/>
            <person name="Lindquist E."/>
            <person name="Lopez J."/>
            <person name="Manak J.R."/>
            <person name="Muller J."/>
            <person name="Pangilinan J."/>
            <person name="Patwardhan R.P."/>
            <person name="Pitluck S."/>
            <person name="Pritham E.J."/>
            <person name="Rechtsteiner A."/>
            <person name="Rho M."/>
            <person name="Rogozin I.B."/>
            <person name="Sakarya O."/>
            <person name="Salamov A."/>
            <person name="Schaack S."/>
            <person name="Shapiro H."/>
            <person name="Shiga Y."/>
            <person name="Skalitzky C."/>
            <person name="Smith Z."/>
            <person name="Souvorov A."/>
            <person name="Sung W."/>
            <person name="Tang Z."/>
            <person name="Tsuchiya D."/>
            <person name="Tu H."/>
            <person name="Vos H."/>
            <person name="Wang M."/>
            <person name="Wolf Y.I."/>
            <person name="Yamagata H."/>
            <person name="Yamada T."/>
            <person name="Ye Y."/>
            <person name="Shaw J.R."/>
            <person name="Andrews J."/>
            <person name="Crease T.J."/>
            <person name="Tang H."/>
            <person name="Lucas S.M."/>
            <person name="Robertson H.M."/>
            <person name="Bork P."/>
            <person name="Koonin E.V."/>
            <person name="Zdobnov E.M."/>
            <person name="Grigoriev I.V."/>
            <person name="Lynch M."/>
            <person name="Boore J.L."/>
        </authorList>
    </citation>
    <scope>NUCLEOTIDE SEQUENCE [LARGE SCALE GENOMIC DNA]</scope>
</reference>
<feature type="region of interest" description="Disordered" evidence="1">
    <location>
        <begin position="669"/>
        <end position="703"/>
    </location>
</feature>
<feature type="region of interest" description="Disordered" evidence="1">
    <location>
        <begin position="604"/>
        <end position="624"/>
    </location>
</feature>
<dbReference type="OrthoDB" id="6374560at2759"/>
<keyword evidence="2" id="KW-1133">Transmembrane helix</keyword>
<feature type="region of interest" description="Disordered" evidence="1">
    <location>
        <begin position="917"/>
        <end position="961"/>
    </location>
</feature>
<feature type="compositionally biased region" description="Polar residues" evidence="1">
    <location>
        <begin position="168"/>
        <end position="177"/>
    </location>
</feature>
<evidence type="ECO:0000256" key="1">
    <source>
        <dbReference type="SAM" id="MobiDB-lite"/>
    </source>
</evidence>
<dbReference type="AlphaFoldDB" id="E9GKS3"/>
<feature type="compositionally biased region" description="Basic and acidic residues" evidence="1">
    <location>
        <begin position="724"/>
        <end position="733"/>
    </location>
</feature>
<evidence type="ECO:0000256" key="2">
    <source>
        <dbReference type="SAM" id="Phobius"/>
    </source>
</evidence>
<name>E9GKS3_DAPPU</name>
<feature type="compositionally biased region" description="Low complexity" evidence="1">
    <location>
        <begin position="152"/>
        <end position="167"/>
    </location>
</feature>
<dbReference type="HOGENOM" id="CLU_307623_0_0_1"/>
<dbReference type="Proteomes" id="UP000000305">
    <property type="component" value="Unassembled WGS sequence"/>
</dbReference>
<dbReference type="EMBL" id="GL732550">
    <property type="protein sequence ID" value="EFX79917.1"/>
    <property type="molecule type" value="Genomic_DNA"/>
</dbReference>
<feature type="chain" id="PRO_5003237530" evidence="3">
    <location>
        <begin position="21"/>
        <end position="961"/>
    </location>
</feature>
<evidence type="ECO:0000256" key="3">
    <source>
        <dbReference type="SAM" id="SignalP"/>
    </source>
</evidence>
<accession>E9GKS3</accession>
<dbReference type="KEGG" id="dpx:DAPPUDRAFT_319130"/>
<feature type="region of interest" description="Disordered" evidence="1">
    <location>
        <begin position="279"/>
        <end position="321"/>
    </location>
</feature>
<keyword evidence="2" id="KW-0472">Membrane</keyword>
<feature type="compositionally biased region" description="Basic and acidic residues" evidence="1">
    <location>
        <begin position="120"/>
        <end position="132"/>
    </location>
</feature>
<feature type="transmembrane region" description="Helical" evidence="2">
    <location>
        <begin position="502"/>
        <end position="520"/>
    </location>
</feature>
<gene>
    <name evidence="4" type="ORF">DAPPUDRAFT_319130</name>
</gene>
<feature type="region of interest" description="Disordered" evidence="1">
    <location>
        <begin position="724"/>
        <end position="753"/>
    </location>
</feature>
<keyword evidence="5" id="KW-1185">Reference proteome</keyword>
<feature type="compositionally biased region" description="Basic and acidic residues" evidence="1">
    <location>
        <begin position="287"/>
        <end position="297"/>
    </location>
</feature>
<keyword evidence="3" id="KW-0732">Signal</keyword>
<feature type="signal peptide" evidence="3">
    <location>
        <begin position="1"/>
        <end position="20"/>
    </location>
</feature>